<comment type="caution">
    <text evidence="2">The sequence shown here is derived from an EMBL/GenBank/DDBJ whole genome shotgun (WGS) entry which is preliminary data.</text>
</comment>
<dbReference type="InterPro" id="IPR000073">
    <property type="entry name" value="AB_hydrolase_1"/>
</dbReference>
<organism evidence="2 3">
    <name type="scientific">Panacagrimonas perspica</name>
    <dbReference type="NCBI Taxonomy" id="381431"/>
    <lineage>
        <taxon>Bacteria</taxon>
        <taxon>Pseudomonadati</taxon>
        <taxon>Pseudomonadota</taxon>
        <taxon>Gammaproteobacteria</taxon>
        <taxon>Nevskiales</taxon>
        <taxon>Nevskiaceae</taxon>
        <taxon>Panacagrimonas</taxon>
    </lineage>
</organism>
<dbReference type="EMBL" id="SOBT01000009">
    <property type="protein sequence ID" value="TDU28399.1"/>
    <property type="molecule type" value="Genomic_DNA"/>
</dbReference>
<protein>
    <submittedName>
        <fullName evidence="2">Pimeloyl-ACP methyl ester carboxylesterase</fullName>
    </submittedName>
</protein>
<name>A0A4S3JZX4_9GAMM</name>
<accession>A0A4S3JZX4</accession>
<sequence>MDGPSAHTDTPGWQSGDALCNGLKLHWEATGPESGEPMLMVMGLGCQLIQWPDVLCLDLAKRGFRVIRFDNRDAGLSDTVDRQLRFSLRRDYVRVRLGLRPGPANYLLHDMAADTVGLMDALGLKRAHLVGVSMGGMIAQLTAGTFPDRVASLCSIMSGTNHPWVRQTRIDLLLRLASRPPDLQRDTIVARQAETFRLIGSPLYPTSLEDRRAFAGRAFDRAFRPGGTLRQMHAIVATGSFEKLLPNITAPTQIIHGTDDPLMRTICGRRSASMIRGAKLELIKGMGHDCPKVLMPRWAELIAANAARASSPP</sequence>
<reference evidence="2 3" key="1">
    <citation type="submission" date="2019-03" db="EMBL/GenBank/DDBJ databases">
        <title>Genomic Encyclopedia of Type Strains, Phase IV (KMG-IV): sequencing the most valuable type-strain genomes for metagenomic binning, comparative biology and taxonomic classification.</title>
        <authorList>
            <person name="Goeker M."/>
        </authorList>
    </citation>
    <scope>NUCLEOTIDE SEQUENCE [LARGE SCALE GENOMIC DNA]</scope>
    <source>
        <strain evidence="2 3">DSM 26377</strain>
    </source>
</reference>
<dbReference type="RefSeq" id="WP_133881950.1">
    <property type="nucleotide sequence ID" value="NZ_MWIN01000029.1"/>
</dbReference>
<dbReference type="AlphaFoldDB" id="A0A4S3JZX4"/>
<dbReference type="Pfam" id="PF00561">
    <property type="entry name" value="Abhydrolase_1"/>
    <property type="match status" value="1"/>
</dbReference>
<dbReference type="GO" id="GO:0004806">
    <property type="term" value="F:triacylglycerol lipase activity"/>
    <property type="evidence" value="ECO:0007669"/>
    <property type="project" value="TreeGrafter"/>
</dbReference>
<proteinExistence type="predicted"/>
<evidence type="ECO:0000313" key="2">
    <source>
        <dbReference type="EMBL" id="TDU28399.1"/>
    </source>
</evidence>
<feature type="domain" description="AB hydrolase-1" evidence="1">
    <location>
        <begin position="50"/>
        <end position="288"/>
    </location>
</feature>
<dbReference type="GO" id="GO:0046503">
    <property type="term" value="P:glycerolipid catabolic process"/>
    <property type="evidence" value="ECO:0007669"/>
    <property type="project" value="TreeGrafter"/>
</dbReference>
<keyword evidence="3" id="KW-1185">Reference proteome</keyword>
<dbReference type="Gene3D" id="3.40.50.1820">
    <property type="entry name" value="alpha/beta hydrolase"/>
    <property type="match status" value="1"/>
</dbReference>
<dbReference type="OrthoDB" id="7055710at2"/>
<dbReference type="InterPro" id="IPR029058">
    <property type="entry name" value="AB_hydrolase_fold"/>
</dbReference>
<evidence type="ECO:0000313" key="3">
    <source>
        <dbReference type="Proteomes" id="UP000295341"/>
    </source>
</evidence>
<dbReference type="SUPFAM" id="SSF53474">
    <property type="entry name" value="alpha/beta-Hydrolases"/>
    <property type="match status" value="1"/>
</dbReference>
<dbReference type="Proteomes" id="UP000295341">
    <property type="component" value="Unassembled WGS sequence"/>
</dbReference>
<gene>
    <name evidence="2" type="ORF">DFR24_2768</name>
</gene>
<dbReference type="PANTHER" id="PTHR43433:SF5">
    <property type="entry name" value="AB HYDROLASE-1 DOMAIN-CONTAINING PROTEIN"/>
    <property type="match status" value="1"/>
</dbReference>
<dbReference type="PANTHER" id="PTHR43433">
    <property type="entry name" value="HYDROLASE, ALPHA/BETA FOLD FAMILY PROTEIN"/>
    <property type="match status" value="1"/>
</dbReference>
<dbReference type="InterPro" id="IPR050471">
    <property type="entry name" value="AB_hydrolase"/>
</dbReference>
<evidence type="ECO:0000259" key="1">
    <source>
        <dbReference type="Pfam" id="PF00561"/>
    </source>
</evidence>